<feature type="compositionally biased region" description="Basic and acidic residues" evidence="1">
    <location>
        <begin position="74"/>
        <end position="93"/>
    </location>
</feature>
<feature type="compositionally biased region" description="Basic residues" evidence="1">
    <location>
        <begin position="95"/>
        <end position="109"/>
    </location>
</feature>
<feature type="region of interest" description="Disordered" evidence="1">
    <location>
        <begin position="1"/>
        <end position="28"/>
    </location>
</feature>
<evidence type="ECO:0000313" key="2">
    <source>
        <dbReference type="EMBL" id="EXB98290.1"/>
    </source>
</evidence>
<organism evidence="2 3">
    <name type="scientific">Morus notabilis</name>
    <dbReference type="NCBI Taxonomy" id="981085"/>
    <lineage>
        <taxon>Eukaryota</taxon>
        <taxon>Viridiplantae</taxon>
        <taxon>Streptophyta</taxon>
        <taxon>Embryophyta</taxon>
        <taxon>Tracheophyta</taxon>
        <taxon>Spermatophyta</taxon>
        <taxon>Magnoliopsida</taxon>
        <taxon>eudicotyledons</taxon>
        <taxon>Gunneridae</taxon>
        <taxon>Pentapetalae</taxon>
        <taxon>rosids</taxon>
        <taxon>fabids</taxon>
        <taxon>Rosales</taxon>
        <taxon>Moraceae</taxon>
        <taxon>Moreae</taxon>
        <taxon>Morus</taxon>
    </lineage>
</organism>
<protein>
    <submittedName>
        <fullName evidence="2">Uncharacterized protein</fullName>
    </submittedName>
</protein>
<reference evidence="3" key="1">
    <citation type="submission" date="2013-01" db="EMBL/GenBank/DDBJ databases">
        <title>Draft Genome Sequence of a Mulberry Tree, Morus notabilis C.K. Schneid.</title>
        <authorList>
            <person name="He N."/>
            <person name="Zhao S."/>
        </authorList>
    </citation>
    <scope>NUCLEOTIDE SEQUENCE</scope>
</reference>
<evidence type="ECO:0000313" key="3">
    <source>
        <dbReference type="Proteomes" id="UP000030645"/>
    </source>
</evidence>
<dbReference type="AlphaFoldDB" id="W9RVV6"/>
<dbReference type="EMBL" id="KE345285">
    <property type="protein sequence ID" value="EXB98290.1"/>
    <property type="molecule type" value="Genomic_DNA"/>
</dbReference>
<gene>
    <name evidence="2" type="ORF">L484_014276</name>
</gene>
<accession>W9RVV6</accession>
<feature type="compositionally biased region" description="Polar residues" evidence="1">
    <location>
        <begin position="1"/>
        <end position="12"/>
    </location>
</feature>
<keyword evidence="3" id="KW-1185">Reference proteome</keyword>
<sequence>MPMTFSNGNVKSPTLDADTNPPLWQPLGGSNKRAPILLFFFNSGNTLVEKNCKGSLPLRCLRFHGGGGANRRQNCKEDPRNRDTESGEAEGSRRSSSKMTKRLGRSSRG</sequence>
<feature type="region of interest" description="Disordered" evidence="1">
    <location>
        <begin position="64"/>
        <end position="109"/>
    </location>
</feature>
<proteinExistence type="predicted"/>
<dbReference type="Proteomes" id="UP000030645">
    <property type="component" value="Unassembled WGS sequence"/>
</dbReference>
<name>W9RVV6_9ROSA</name>
<evidence type="ECO:0000256" key="1">
    <source>
        <dbReference type="SAM" id="MobiDB-lite"/>
    </source>
</evidence>